<keyword evidence="7 10" id="KW-0786">Thiamine pyrophosphate</keyword>
<evidence type="ECO:0000259" key="11">
    <source>
        <dbReference type="Pfam" id="PF00205"/>
    </source>
</evidence>
<evidence type="ECO:0000256" key="3">
    <source>
        <dbReference type="ARBA" id="ARBA00007812"/>
    </source>
</evidence>
<evidence type="ECO:0000259" key="13">
    <source>
        <dbReference type="Pfam" id="PF02776"/>
    </source>
</evidence>
<dbReference type="PANTHER" id="PTHR18968">
    <property type="entry name" value="THIAMINE PYROPHOSPHATE ENZYMES"/>
    <property type="match status" value="1"/>
</dbReference>
<dbReference type="RefSeq" id="WP_156230396.1">
    <property type="nucleotide sequence ID" value="NZ_CP046455.1"/>
</dbReference>
<feature type="domain" description="Thiamine pyrophosphate enzyme N-terminal TPP-binding" evidence="13">
    <location>
        <begin position="5"/>
        <end position="102"/>
    </location>
</feature>
<evidence type="ECO:0000256" key="8">
    <source>
        <dbReference type="ARBA" id="ARBA00023304"/>
    </source>
</evidence>
<dbReference type="CDD" id="cd00568">
    <property type="entry name" value="TPP_enzymes"/>
    <property type="match status" value="1"/>
</dbReference>
<dbReference type="InterPro" id="IPR029035">
    <property type="entry name" value="DHS-like_NAD/FAD-binding_dom"/>
</dbReference>
<dbReference type="Pfam" id="PF02776">
    <property type="entry name" value="TPP_enzyme_N"/>
    <property type="match status" value="1"/>
</dbReference>
<evidence type="ECO:0000313" key="15">
    <source>
        <dbReference type="Proteomes" id="UP000424462"/>
    </source>
</evidence>
<dbReference type="GO" id="GO:0009099">
    <property type="term" value="P:L-valine biosynthetic process"/>
    <property type="evidence" value="ECO:0007669"/>
    <property type="project" value="UniProtKB-UniPathway"/>
</dbReference>
<keyword evidence="5" id="KW-0285">Flavoprotein</keyword>
<keyword evidence="6" id="KW-0274">FAD</keyword>
<dbReference type="GO" id="GO:0030976">
    <property type="term" value="F:thiamine pyrophosphate binding"/>
    <property type="evidence" value="ECO:0007669"/>
    <property type="project" value="InterPro"/>
</dbReference>
<dbReference type="EC" id="2.2.1.6" evidence="4"/>
<evidence type="ECO:0000256" key="1">
    <source>
        <dbReference type="ARBA" id="ARBA00004974"/>
    </source>
</evidence>
<comment type="catalytic activity">
    <reaction evidence="9">
        <text>2 pyruvate + H(+) = (2S)-2-acetolactate + CO2</text>
        <dbReference type="Rhea" id="RHEA:25249"/>
        <dbReference type="ChEBI" id="CHEBI:15361"/>
        <dbReference type="ChEBI" id="CHEBI:15378"/>
        <dbReference type="ChEBI" id="CHEBI:16526"/>
        <dbReference type="ChEBI" id="CHEBI:58476"/>
        <dbReference type="EC" id="2.2.1.6"/>
    </reaction>
</comment>
<keyword evidence="8" id="KW-0100">Branched-chain amino acid biosynthesis</keyword>
<keyword evidence="14" id="KW-0012">Acyltransferase</keyword>
<dbReference type="InterPro" id="IPR012001">
    <property type="entry name" value="Thiamin_PyroP_enz_TPP-bd_dom"/>
</dbReference>
<dbReference type="GO" id="GO:0000287">
    <property type="term" value="F:magnesium ion binding"/>
    <property type="evidence" value="ECO:0007669"/>
    <property type="project" value="InterPro"/>
</dbReference>
<evidence type="ECO:0000256" key="6">
    <source>
        <dbReference type="ARBA" id="ARBA00022827"/>
    </source>
</evidence>
<dbReference type="Gene3D" id="3.40.50.970">
    <property type="match status" value="2"/>
</dbReference>
<dbReference type="InterPro" id="IPR012000">
    <property type="entry name" value="Thiamin_PyroP_enz_cen_dom"/>
</dbReference>
<evidence type="ECO:0000256" key="2">
    <source>
        <dbReference type="ARBA" id="ARBA00005025"/>
    </source>
</evidence>
<dbReference type="InterPro" id="IPR011766">
    <property type="entry name" value="TPP_enzyme_TPP-bd"/>
</dbReference>
<feature type="domain" description="Thiamine pyrophosphate enzyme central" evidence="11">
    <location>
        <begin position="186"/>
        <end position="311"/>
    </location>
</feature>
<dbReference type="Pfam" id="PF02775">
    <property type="entry name" value="TPP_enzyme_C"/>
    <property type="match status" value="1"/>
</dbReference>
<dbReference type="EMBL" id="CP046455">
    <property type="protein sequence ID" value="QGU06822.1"/>
    <property type="molecule type" value="Genomic_DNA"/>
</dbReference>
<protein>
    <recommendedName>
        <fullName evidence="4">acetolactate synthase</fullName>
        <ecNumber evidence="4">2.2.1.6</ecNumber>
    </recommendedName>
</protein>
<name>A0A6B8VMU0_9CORY</name>
<dbReference type="Proteomes" id="UP000424462">
    <property type="component" value="Chromosome"/>
</dbReference>
<evidence type="ECO:0000256" key="10">
    <source>
        <dbReference type="RuleBase" id="RU362132"/>
    </source>
</evidence>
<dbReference type="KEGG" id="cok:COCCU_04370"/>
<evidence type="ECO:0000256" key="4">
    <source>
        <dbReference type="ARBA" id="ARBA00013145"/>
    </source>
</evidence>
<evidence type="ECO:0000256" key="5">
    <source>
        <dbReference type="ARBA" id="ARBA00022630"/>
    </source>
</evidence>
<gene>
    <name evidence="14" type="primary">xsc</name>
    <name evidence="14" type="ORF">COCCU_04370</name>
</gene>
<dbReference type="GO" id="GO:0009097">
    <property type="term" value="P:isoleucine biosynthetic process"/>
    <property type="evidence" value="ECO:0007669"/>
    <property type="project" value="UniProtKB-UniPathway"/>
</dbReference>
<proteinExistence type="inferred from homology"/>
<dbReference type="SUPFAM" id="SSF52518">
    <property type="entry name" value="Thiamin diphosphate-binding fold (THDP-binding)"/>
    <property type="match status" value="2"/>
</dbReference>
<evidence type="ECO:0000256" key="7">
    <source>
        <dbReference type="ARBA" id="ARBA00023052"/>
    </source>
</evidence>
<evidence type="ECO:0000313" key="14">
    <source>
        <dbReference type="EMBL" id="QGU06822.1"/>
    </source>
</evidence>
<dbReference type="PANTHER" id="PTHR18968:SF13">
    <property type="entry name" value="ACETOLACTATE SYNTHASE CATALYTIC SUBUNIT, MITOCHONDRIAL"/>
    <property type="match status" value="1"/>
</dbReference>
<comment type="similarity">
    <text evidence="3 10">Belongs to the TPP enzyme family.</text>
</comment>
<evidence type="ECO:0000259" key="12">
    <source>
        <dbReference type="Pfam" id="PF02775"/>
    </source>
</evidence>
<comment type="pathway">
    <text evidence="1">Amino-acid biosynthesis; L-isoleucine biosynthesis; L-isoleucine from 2-oxobutanoate: step 1/4.</text>
</comment>
<evidence type="ECO:0000256" key="9">
    <source>
        <dbReference type="ARBA" id="ARBA00048670"/>
    </source>
</evidence>
<dbReference type="InterPro" id="IPR045229">
    <property type="entry name" value="TPP_enz"/>
</dbReference>
<sequence length="541" mass="57216">MYSISEGIARILIPRVDHFFGLMGNGNAWFVDALDRLGHGIIPVRHEVASVAAADAYHRVSRRLAVATTTYGAGFTNTLTALADAALSRTPLILVVGTEPSTGPRDFDVDQQALARAVGVDTFTVHPGDVGEVTLRAWRHALEHRIPVVLEIPYDLAAAPAIDPQLEAAYSYEPAPGKVVDTPDVSELVKALSGAKHPLLLAGRGARGASQSIRDLADLLHADVATSAPARGLFNASGNFRDLGVCGGFAAEGSAAEIRRADVVLVLGAGLNQFTMAFGEAFGESARVFQVDLAAAATHPRVDDFQQGDAAAVSAEVLAQLHARGYEAGERFHLVADPQARPAGDELAPDGRLDPRSLMRELNQILPAEKLIATDGGHFIGWPNTYLDLAGPDNIVLLGTAFQSIGLGFPTAVGVAAAAGEEKLAVLVTGDGGGVMALADAETFIRTAHRGLVIVLNDAAYGAEIHQYGSRGLRETAMLIPEINFAAVLGALGAETKVVRELGDLRDFREWLERGEPGTYVLDCRISPNVIAPYMQEIISR</sequence>
<dbReference type="GO" id="GO:0005948">
    <property type="term" value="C:acetolactate synthase complex"/>
    <property type="evidence" value="ECO:0007669"/>
    <property type="project" value="TreeGrafter"/>
</dbReference>
<reference evidence="14 15" key="1">
    <citation type="submission" date="2019-11" db="EMBL/GenBank/DDBJ databases">
        <title>Complete genome sequence of Corynebacterium kalinowskii 1959, a novel Corynebacterium species isolated from soil of a small paddock in Vilsendorf, Germany.</title>
        <authorList>
            <person name="Schaffert L."/>
            <person name="Ruwe M."/>
            <person name="Milse J."/>
            <person name="Hanuschka K."/>
            <person name="Ortseifen V."/>
            <person name="Droste J."/>
            <person name="Brandt D."/>
            <person name="Schlueter L."/>
            <person name="Kutter Y."/>
            <person name="Vinke S."/>
            <person name="Viehoefer P."/>
            <person name="Jacob L."/>
            <person name="Luebke N.-C."/>
            <person name="Schulte-Berndt E."/>
            <person name="Hain C."/>
            <person name="Linder M."/>
            <person name="Schmidt P."/>
            <person name="Wollenschlaeger L."/>
            <person name="Luttermann T."/>
            <person name="Thieme E."/>
            <person name="Hassa J."/>
            <person name="Haak M."/>
            <person name="Wittchen M."/>
            <person name="Mentz A."/>
            <person name="Persicke M."/>
            <person name="Busche T."/>
            <person name="Ruckert C."/>
        </authorList>
    </citation>
    <scope>NUCLEOTIDE SEQUENCE [LARGE SCALE GENOMIC DNA]</scope>
    <source>
        <strain evidence="14 15">2039</strain>
    </source>
</reference>
<comment type="pathway">
    <text evidence="2">Amino-acid biosynthesis; L-valine biosynthesis; L-valine from pyruvate: step 1/4.</text>
</comment>
<keyword evidence="8" id="KW-0028">Amino-acid biosynthesis</keyword>
<feature type="domain" description="Thiamine pyrophosphate enzyme TPP-binding" evidence="12">
    <location>
        <begin position="375"/>
        <end position="508"/>
    </location>
</feature>
<dbReference type="SUPFAM" id="SSF52467">
    <property type="entry name" value="DHS-like NAD/FAD-binding domain"/>
    <property type="match status" value="1"/>
</dbReference>
<dbReference type="CDD" id="cd07035">
    <property type="entry name" value="TPP_PYR_POX_like"/>
    <property type="match status" value="1"/>
</dbReference>
<dbReference type="AlphaFoldDB" id="A0A6B8VMU0"/>
<accession>A0A6B8VMU0</accession>
<dbReference type="InterPro" id="IPR029061">
    <property type="entry name" value="THDP-binding"/>
</dbReference>
<dbReference type="UniPathway" id="UPA00047">
    <property type="reaction ID" value="UER00055"/>
</dbReference>
<dbReference type="GO" id="GO:0016746">
    <property type="term" value="F:acyltransferase activity"/>
    <property type="evidence" value="ECO:0007669"/>
    <property type="project" value="UniProtKB-KW"/>
</dbReference>
<dbReference type="GO" id="GO:0050660">
    <property type="term" value="F:flavin adenine dinucleotide binding"/>
    <property type="evidence" value="ECO:0007669"/>
    <property type="project" value="TreeGrafter"/>
</dbReference>
<keyword evidence="14" id="KW-0808">Transferase</keyword>
<dbReference type="UniPathway" id="UPA00049">
    <property type="reaction ID" value="UER00059"/>
</dbReference>
<organism evidence="14 15">
    <name type="scientific">Corynebacterium occultum</name>
    <dbReference type="NCBI Taxonomy" id="2675219"/>
    <lineage>
        <taxon>Bacteria</taxon>
        <taxon>Bacillati</taxon>
        <taxon>Actinomycetota</taxon>
        <taxon>Actinomycetes</taxon>
        <taxon>Mycobacteriales</taxon>
        <taxon>Corynebacteriaceae</taxon>
        <taxon>Corynebacterium</taxon>
    </lineage>
</organism>
<keyword evidence="15" id="KW-1185">Reference proteome</keyword>
<dbReference type="Gene3D" id="3.40.50.1220">
    <property type="entry name" value="TPP-binding domain"/>
    <property type="match status" value="1"/>
</dbReference>
<dbReference type="GO" id="GO:0003984">
    <property type="term" value="F:acetolactate synthase activity"/>
    <property type="evidence" value="ECO:0007669"/>
    <property type="project" value="UniProtKB-EC"/>
</dbReference>
<dbReference type="Pfam" id="PF00205">
    <property type="entry name" value="TPP_enzyme_M"/>
    <property type="match status" value="1"/>
</dbReference>